<dbReference type="Proteomes" id="UP001345013">
    <property type="component" value="Unassembled WGS sequence"/>
</dbReference>
<feature type="compositionally biased region" description="Low complexity" evidence="1">
    <location>
        <begin position="19"/>
        <end position="30"/>
    </location>
</feature>
<reference evidence="2 3" key="1">
    <citation type="submission" date="2023-08" db="EMBL/GenBank/DDBJ databases">
        <title>Black Yeasts Isolated from many extreme environments.</title>
        <authorList>
            <person name="Coleine C."/>
            <person name="Stajich J.E."/>
            <person name="Selbmann L."/>
        </authorList>
    </citation>
    <scope>NUCLEOTIDE SEQUENCE [LARGE SCALE GENOMIC DNA]</scope>
    <source>
        <strain evidence="2 3">CCFEE 5885</strain>
    </source>
</reference>
<protein>
    <submittedName>
        <fullName evidence="2">Uncharacterized protein</fullName>
    </submittedName>
</protein>
<feature type="compositionally biased region" description="Polar residues" evidence="1">
    <location>
        <begin position="31"/>
        <end position="40"/>
    </location>
</feature>
<feature type="region of interest" description="Disordered" evidence="1">
    <location>
        <begin position="138"/>
        <end position="158"/>
    </location>
</feature>
<proteinExistence type="predicted"/>
<keyword evidence="3" id="KW-1185">Reference proteome</keyword>
<evidence type="ECO:0000313" key="3">
    <source>
        <dbReference type="Proteomes" id="UP001345013"/>
    </source>
</evidence>
<name>A0ABR0KH76_9EURO</name>
<accession>A0ABR0KH76</accession>
<dbReference type="EMBL" id="JAVRRG010000029">
    <property type="protein sequence ID" value="KAK5095200.1"/>
    <property type="molecule type" value="Genomic_DNA"/>
</dbReference>
<feature type="region of interest" description="Disordered" evidence="1">
    <location>
        <begin position="1"/>
        <end position="71"/>
    </location>
</feature>
<sequence>MFDDTPIMMDSAVAPSPVSYTNYSTSWTSSDGMTPVSTNPSRKRSRDETAFEAAEAENQYTAVNLPEPIPEEPIYGEGMVLLDPQTGRALVAESQTGTWYEDKVEEEALAKQEAAARPKMPVSRKSVRLSQSSIRAALDMPNPSMHAPASPPKSTPTAEVDEATIALGIGWSKMSSEDPDLQAAARGWARYLEVHYPRYIHSAEILLKNRTMDAYLVGCQEGFFLFAEDLLRGQLVGRTWGGALNNLRAQPIQFEGTEVLQAERTPGPESDTVNKEVINGWKDWERIHSQANADSAMSNQLAIASGGMELD</sequence>
<evidence type="ECO:0000256" key="1">
    <source>
        <dbReference type="SAM" id="MobiDB-lite"/>
    </source>
</evidence>
<evidence type="ECO:0000313" key="2">
    <source>
        <dbReference type="EMBL" id="KAK5095200.1"/>
    </source>
</evidence>
<organism evidence="2 3">
    <name type="scientific">Lithohypha guttulata</name>
    <dbReference type="NCBI Taxonomy" id="1690604"/>
    <lineage>
        <taxon>Eukaryota</taxon>
        <taxon>Fungi</taxon>
        <taxon>Dikarya</taxon>
        <taxon>Ascomycota</taxon>
        <taxon>Pezizomycotina</taxon>
        <taxon>Eurotiomycetes</taxon>
        <taxon>Chaetothyriomycetidae</taxon>
        <taxon>Chaetothyriales</taxon>
        <taxon>Trichomeriaceae</taxon>
        <taxon>Lithohypha</taxon>
    </lineage>
</organism>
<gene>
    <name evidence="2" type="ORF">LTR24_003167</name>
</gene>
<comment type="caution">
    <text evidence="2">The sequence shown here is derived from an EMBL/GenBank/DDBJ whole genome shotgun (WGS) entry which is preliminary data.</text>
</comment>